<dbReference type="HOGENOM" id="CLU_322402_0_0_1"/>
<dbReference type="AlphaFoldDB" id="V5EP07"/>
<dbReference type="PROSITE" id="PS51455">
    <property type="entry name" value="PIPK"/>
    <property type="match status" value="1"/>
</dbReference>
<keyword evidence="1" id="KW-0808">Transferase</keyword>
<evidence type="ECO:0000256" key="2">
    <source>
        <dbReference type="SAM" id="MobiDB-lite"/>
    </source>
</evidence>
<dbReference type="InterPro" id="IPR002498">
    <property type="entry name" value="PInositol-4-P-4/5-kinase_core"/>
</dbReference>
<gene>
    <name evidence="4" type="ORF">PSEUBRA_SCAF25g01070</name>
</gene>
<dbReference type="eggNOG" id="KOG0230">
    <property type="taxonomic scope" value="Eukaryota"/>
</dbReference>
<dbReference type="Gene3D" id="3.30.800.10">
    <property type="entry name" value="Phosphatidylinositol Phosphate Kinase II Beta"/>
    <property type="match status" value="1"/>
</dbReference>
<name>V5EP07_KALBG</name>
<dbReference type="InterPro" id="IPR027483">
    <property type="entry name" value="PInositol-4-P-4/5-kinase_C_sf"/>
</dbReference>
<keyword evidence="5" id="KW-1185">Reference proteome</keyword>
<reference evidence="5" key="1">
    <citation type="journal article" date="2013" name="Genome Announc.">
        <title>Draft genome sequence of Pseudozyma brasiliensis sp. nov. strain GHG001, a high producer of endo-1,4-xylanase isolated from an insect pest of sugarcane.</title>
        <authorList>
            <person name="Oliveira J.V.D.C."/>
            <person name="dos Santos R.A.C."/>
            <person name="Borges T.A."/>
            <person name="Riano-Pachon D.M."/>
            <person name="Goldman G.H."/>
        </authorList>
    </citation>
    <scope>NUCLEOTIDE SEQUENCE [LARGE SCALE GENOMIC DNA]</scope>
    <source>
        <strain evidence="5">GHG001</strain>
    </source>
</reference>
<dbReference type="FunFam" id="3.30.810.10:FF:000012">
    <property type="entry name" value="Phosphatidylinositol-4-phosphate 5-Kinase family protein"/>
    <property type="match status" value="1"/>
</dbReference>
<feature type="region of interest" description="Disordered" evidence="2">
    <location>
        <begin position="112"/>
        <end position="131"/>
    </location>
</feature>
<dbReference type="STRING" id="1365824.V5EP07"/>
<dbReference type="EMBL" id="KI545868">
    <property type="protein sequence ID" value="EST06835.1"/>
    <property type="molecule type" value="Genomic_DNA"/>
</dbReference>
<feature type="domain" description="PIPK" evidence="3">
    <location>
        <begin position="431"/>
        <end position="862"/>
    </location>
</feature>
<dbReference type="SUPFAM" id="SSF56104">
    <property type="entry name" value="SAICAR synthase-like"/>
    <property type="match status" value="1"/>
</dbReference>
<dbReference type="Pfam" id="PF01504">
    <property type="entry name" value="PIP5K"/>
    <property type="match status" value="1"/>
</dbReference>
<dbReference type="PANTHER" id="PTHR45748">
    <property type="entry name" value="1-PHOSPHATIDYLINOSITOL 3-PHOSPHATE 5-KINASE-RELATED"/>
    <property type="match status" value="1"/>
</dbReference>
<feature type="region of interest" description="Disordered" evidence="2">
    <location>
        <begin position="687"/>
        <end position="720"/>
    </location>
</feature>
<evidence type="ECO:0000313" key="4">
    <source>
        <dbReference type="EMBL" id="EST06835.1"/>
    </source>
</evidence>
<dbReference type="GO" id="GO:0005524">
    <property type="term" value="F:ATP binding"/>
    <property type="evidence" value="ECO:0007669"/>
    <property type="project" value="UniProtKB-UniRule"/>
</dbReference>
<organism evidence="4 5">
    <name type="scientific">Kalmanozyma brasiliensis (strain GHG001)</name>
    <name type="common">Yeast</name>
    <name type="synonym">Pseudozyma brasiliensis</name>
    <dbReference type="NCBI Taxonomy" id="1365824"/>
    <lineage>
        <taxon>Eukaryota</taxon>
        <taxon>Fungi</taxon>
        <taxon>Dikarya</taxon>
        <taxon>Basidiomycota</taxon>
        <taxon>Ustilaginomycotina</taxon>
        <taxon>Ustilaginomycetes</taxon>
        <taxon>Ustilaginales</taxon>
        <taxon>Ustilaginaceae</taxon>
        <taxon>Kalmanozyma</taxon>
    </lineage>
</organism>
<dbReference type="GO" id="GO:0000285">
    <property type="term" value="F:1-phosphatidylinositol-3-phosphate 5-kinase activity"/>
    <property type="evidence" value="ECO:0007669"/>
    <property type="project" value="TreeGrafter"/>
</dbReference>
<dbReference type="InterPro" id="IPR027484">
    <property type="entry name" value="PInositol-4-P-5-kinase_N"/>
</dbReference>
<evidence type="ECO:0000256" key="1">
    <source>
        <dbReference type="PROSITE-ProRule" id="PRU00781"/>
    </source>
</evidence>
<dbReference type="OrthoDB" id="158357at2759"/>
<evidence type="ECO:0000259" key="3">
    <source>
        <dbReference type="PROSITE" id="PS51455"/>
    </source>
</evidence>
<dbReference type="GO" id="GO:0000329">
    <property type="term" value="C:fungal-type vacuole membrane"/>
    <property type="evidence" value="ECO:0007669"/>
    <property type="project" value="TreeGrafter"/>
</dbReference>
<dbReference type="Proteomes" id="UP000019377">
    <property type="component" value="Unassembled WGS sequence"/>
</dbReference>
<evidence type="ECO:0000313" key="5">
    <source>
        <dbReference type="Proteomes" id="UP000019377"/>
    </source>
</evidence>
<feature type="compositionally biased region" description="Basic and acidic residues" evidence="2">
    <location>
        <begin position="456"/>
        <end position="468"/>
    </location>
</feature>
<proteinExistence type="predicted"/>
<dbReference type="GO" id="GO:0010008">
    <property type="term" value="C:endosome membrane"/>
    <property type="evidence" value="ECO:0007669"/>
    <property type="project" value="TreeGrafter"/>
</dbReference>
<sequence length="898" mass="98977">MWNASAKSGWQGKAAPMSEPTYLLSFARYLEAISYHPALRRAAGLEPANGKAYGGLANVQQQLRQGRSEDDRSVAEGASLLRFFRSGRSLVKVQVQPLVLYDLHIQGPCLQTSSERRRDRKQKQAQAEKRKFRQLAEQTRLEIQRFFASIKGNTTRLEGVFVSRDLDEAGKTIRRKSTAQPNGAAASPNLTMSEAVAEPLSLLTNLRSSLRTDEFELYEALQRTFFLDGINDVRKAFADRAKSAKNRLLAWTKKHLNKKEQTDFGSCTYDEPEYFVAGRRAFPGSSFIIRDDEPLSIIAYSLSSRDFRAEMGTLVDRQHEAAGYMGSSNEEHVKQWRSGVVDGGDGVKHGSYISTSGASTTTTASSLLAERPTRNVPLAQLDPDKDEVFFDAEPVRAALKRKKRGRESSILSLTLRRVGSTISEPQNASYRLKTANGHPPSSAGSIKDIDDDDDDDKARDVAATDRRGSFSNSSIDAAESPHIKHNVIHGSTKISCVSWFAEEFAALRDKWGVEHDYVQSLSRCQPWVATGGKSKSAFFKTADERFIAKQLLTVWSVDEKEAFLEFAPAYIRYMMNSAVNDCPTLLVKIAGVYSIKIKDVKSGEMKLKMNVMLLENLWAGDGGNSVRFDLKGIRDRRVKLSAQQQQDLQQAATNAAATGQPLVDVPGAAKGTPAQGSATTAMNAGMTAAADSSTSGTLRGANTTQTSPSRIGTDADAKSSSSSSAVWWDSEWIERYRHRAFVPETQKELFFRALQNDTQFLTASNVMDYSLLLGVMEKPIRPEDMYPPAASPTADSADVDETPHRPSFRCRIVDFLGAFTLAKQLESSSKKALKGQDAKGNVTILPPSEYASRFLSAMDSYFIGTPCQPRLDAAYGFDRMCEEAGQNDGARPRFASVL</sequence>
<keyword evidence="1" id="KW-0418">Kinase</keyword>
<dbReference type="Gene3D" id="3.30.810.10">
    <property type="entry name" value="2-Layer Sandwich"/>
    <property type="match status" value="1"/>
</dbReference>
<keyword evidence="1" id="KW-0547">Nucleotide-binding</keyword>
<dbReference type="PANTHER" id="PTHR45748:SF7">
    <property type="entry name" value="1-PHOSPHATIDYLINOSITOL 3-PHOSPHATE 5-KINASE-RELATED"/>
    <property type="match status" value="1"/>
</dbReference>
<dbReference type="GO" id="GO:0046854">
    <property type="term" value="P:phosphatidylinositol phosphate biosynthetic process"/>
    <property type="evidence" value="ECO:0007669"/>
    <property type="project" value="TreeGrafter"/>
</dbReference>
<dbReference type="SMART" id="SM00330">
    <property type="entry name" value="PIPKc"/>
    <property type="match status" value="1"/>
</dbReference>
<feature type="compositionally biased region" description="Polar residues" evidence="2">
    <location>
        <begin position="691"/>
        <end position="710"/>
    </location>
</feature>
<keyword evidence="1" id="KW-0067">ATP-binding</keyword>
<accession>V5EP07</accession>
<protein>
    <recommendedName>
        <fullName evidence="3">PIPK domain-containing protein</fullName>
    </recommendedName>
</protein>
<feature type="region of interest" description="Disordered" evidence="2">
    <location>
        <begin position="430"/>
        <end position="475"/>
    </location>
</feature>